<sequence>MKRKTIIFSGLVLLALAFGALFLFASLNEASLDGVYYRQIEDGAEGFSGLDKETILNLRDQKVTFYKDGLEEKGSIDRKAGSIRLGSKLYSYVHNGDLLMLKLKDEPTNSKESLYLVRKDSPSAKRLEQKSKSQSP</sequence>
<reference evidence="2 3" key="1">
    <citation type="submission" date="2015-01" db="EMBL/GenBank/DDBJ databases">
        <authorList>
            <person name="Pelicic Vladimir"/>
        </authorList>
    </citation>
    <scope>NUCLEOTIDE SEQUENCE [LARGE SCALE GENOMIC DNA]</scope>
    <source>
        <strain evidence="2 3">2908</strain>
    </source>
</reference>
<dbReference type="EMBL" id="CDMW01000001">
    <property type="protein sequence ID" value="CEL91192.1"/>
    <property type="molecule type" value="Genomic_DNA"/>
</dbReference>
<dbReference type="Proteomes" id="UP000183504">
    <property type="component" value="Unassembled WGS sequence"/>
</dbReference>
<evidence type="ECO:0000256" key="1">
    <source>
        <dbReference type="SAM" id="MobiDB-lite"/>
    </source>
</evidence>
<accession>A0A0B7GN00</accession>
<gene>
    <name evidence="2" type="ORF">SSV_1916</name>
</gene>
<name>A0A0B7GN00_STRSA</name>
<evidence type="ECO:0000313" key="3">
    <source>
        <dbReference type="Proteomes" id="UP000183504"/>
    </source>
</evidence>
<evidence type="ECO:0000313" key="2">
    <source>
        <dbReference type="EMBL" id="CEL91192.1"/>
    </source>
</evidence>
<organism evidence="2 3">
    <name type="scientific">Streptococcus sanguinis</name>
    <dbReference type="NCBI Taxonomy" id="1305"/>
    <lineage>
        <taxon>Bacteria</taxon>
        <taxon>Bacillati</taxon>
        <taxon>Bacillota</taxon>
        <taxon>Bacilli</taxon>
        <taxon>Lactobacillales</taxon>
        <taxon>Streptococcaceae</taxon>
        <taxon>Streptococcus</taxon>
    </lineage>
</organism>
<proteinExistence type="predicted"/>
<feature type="region of interest" description="Disordered" evidence="1">
    <location>
        <begin position="114"/>
        <end position="136"/>
    </location>
</feature>
<feature type="compositionally biased region" description="Basic and acidic residues" evidence="1">
    <location>
        <begin position="117"/>
        <end position="136"/>
    </location>
</feature>
<protein>
    <submittedName>
        <fullName evidence="2">Uncharacterized protein</fullName>
    </submittedName>
</protein>
<dbReference type="AlphaFoldDB" id="A0A0B7GN00"/>
<dbReference type="RefSeq" id="WP_072074630.1">
    <property type="nucleotide sequence ID" value="NZ_CDMW01000001.1"/>
</dbReference>